<dbReference type="AlphaFoldDB" id="H0G2F3"/>
<keyword evidence="3" id="KW-0479">Metal-binding</keyword>
<dbReference type="InterPro" id="IPR045851">
    <property type="entry name" value="AMP-bd_C_sf"/>
</dbReference>
<dbReference type="Gene3D" id="3.30.300.30">
    <property type="match status" value="1"/>
</dbReference>
<gene>
    <name evidence="6" type="ORF">SM0020_18217</name>
</gene>
<dbReference type="Proteomes" id="UP000004038">
    <property type="component" value="Unassembled WGS sequence"/>
</dbReference>
<dbReference type="SUPFAM" id="SSF56801">
    <property type="entry name" value="Acetyl-CoA synthetase-like"/>
    <property type="match status" value="1"/>
</dbReference>
<evidence type="ECO:0000259" key="4">
    <source>
        <dbReference type="Pfam" id="PF00501"/>
    </source>
</evidence>
<evidence type="ECO:0000313" key="7">
    <source>
        <dbReference type="Proteomes" id="UP000004038"/>
    </source>
</evidence>
<evidence type="ECO:0000313" key="6">
    <source>
        <dbReference type="EMBL" id="EHK76510.1"/>
    </source>
</evidence>
<protein>
    <submittedName>
        <fullName evidence="6">Putative AMP-dependent synthetase and ligase</fullName>
    </submittedName>
</protein>
<feature type="domain" description="AMP-binding enzyme C-terminal" evidence="5">
    <location>
        <begin position="437"/>
        <end position="514"/>
    </location>
</feature>
<dbReference type="InterPro" id="IPR000873">
    <property type="entry name" value="AMP-dep_synth/lig_dom"/>
</dbReference>
<keyword evidence="2 6" id="KW-0436">Ligase</keyword>
<comment type="similarity">
    <text evidence="1">Belongs to the ATP-dependent AMP-binding enzyme family.</text>
</comment>
<dbReference type="PROSITE" id="PS00455">
    <property type="entry name" value="AMP_BINDING"/>
    <property type="match status" value="1"/>
</dbReference>
<name>H0G2F3_RHIML</name>
<sequence>MSKKPASRTLPALLEEQVTAHGNREALVGSGTRLSYAEMKLEVGKIARRLIALGVRPGDKVGILMGNRPEWVLSAFAITSIGGVMVAMNSWSTHRELEYLIRNSDSRYVIASPTFLKHDYAAILEGFGDLRAKFPLLDGILAVGDVVPAGWLPLRVEEPEPHPVLNAELTRRSTDVLPDDTAFILYTSGSTSVPKGVQLTHRSLIANPFEIGERQHVQAGEKLWLAVSLFWGLGSVNAMMNLITHGGCIVLQEHFDAAEALKIIATERCQLFYGTPNMAQAMHEHPDRAYYDLSCLRGGATLGTPDQIRRVIELGAKEICNIYGLTETYGNSHVTDVNDDLSKRLNTVGRPLPGMSQRIVSEDGRDLPPGEVGEIRLKGHITPGYYEDPEQTALSFDEQGYFRTGDLGFVDEEGFLYFRGRLKEMVKTGGINVSPAEVEAVLMSHPDIYMALVVGVPDHHRDEVLGAVIIPVADRRIDEDGVKKFARENLAAYKVPRLYSFASEGELPLTTTGKVQKNKLADTFFCTVAG</sequence>
<dbReference type="Pfam" id="PF00501">
    <property type="entry name" value="AMP-binding"/>
    <property type="match status" value="1"/>
</dbReference>
<dbReference type="InterPro" id="IPR025110">
    <property type="entry name" value="AMP-bd_C"/>
</dbReference>
<reference evidence="6 7" key="1">
    <citation type="journal article" date="2012" name="J. Bacteriol.">
        <title>Draft Genome Sequence of Sinorhizobium meliloti CCNWSX0020, a Nitrogen-Fixing Symbiont with Copper Tolerance Capability Isolated from Lead-Zinc Mine Tailings.</title>
        <authorList>
            <person name="Li Z."/>
            <person name="Ma Z."/>
            <person name="Hao X."/>
            <person name="Wei G."/>
        </authorList>
    </citation>
    <scope>NUCLEOTIDE SEQUENCE [LARGE SCALE GENOMIC DNA]</scope>
    <source>
        <strain evidence="6 7">CCNWSX0020</strain>
    </source>
</reference>
<evidence type="ECO:0000256" key="2">
    <source>
        <dbReference type="ARBA" id="ARBA00022598"/>
    </source>
</evidence>
<evidence type="ECO:0000256" key="1">
    <source>
        <dbReference type="ARBA" id="ARBA00006432"/>
    </source>
</evidence>
<dbReference type="PATRIC" id="fig|1107881.3.peg.3707"/>
<accession>H0G2F3</accession>
<evidence type="ECO:0000256" key="3">
    <source>
        <dbReference type="ARBA" id="ARBA00022723"/>
    </source>
</evidence>
<feature type="domain" description="AMP-dependent synthetase/ligase" evidence="4">
    <location>
        <begin position="14"/>
        <end position="386"/>
    </location>
</feature>
<dbReference type="GO" id="GO:0046872">
    <property type="term" value="F:metal ion binding"/>
    <property type="evidence" value="ECO:0007669"/>
    <property type="project" value="UniProtKB-KW"/>
</dbReference>
<dbReference type="GO" id="GO:0006631">
    <property type="term" value="P:fatty acid metabolic process"/>
    <property type="evidence" value="ECO:0007669"/>
    <property type="project" value="TreeGrafter"/>
</dbReference>
<proteinExistence type="inferred from homology"/>
<dbReference type="GO" id="GO:0031956">
    <property type="term" value="F:medium-chain fatty acid-CoA ligase activity"/>
    <property type="evidence" value="ECO:0007669"/>
    <property type="project" value="TreeGrafter"/>
</dbReference>
<dbReference type="EMBL" id="AGVV01000036">
    <property type="protein sequence ID" value="EHK76510.1"/>
    <property type="molecule type" value="Genomic_DNA"/>
</dbReference>
<dbReference type="PANTHER" id="PTHR43201">
    <property type="entry name" value="ACYL-COA SYNTHETASE"/>
    <property type="match status" value="1"/>
</dbReference>
<evidence type="ECO:0000259" key="5">
    <source>
        <dbReference type="Pfam" id="PF13193"/>
    </source>
</evidence>
<dbReference type="InterPro" id="IPR020845">
    <property type="entry name" value="AMP-binding_CS"/>
</dbReference>
<dbReference type="Pfam" id="PF13193">
    <property type="entry name" value="AMP-binding_C"/>
    <property type="match status" value="1"/>
</dbReference>
<dbReference type="InterPro" id="IPR042099">
    <property type="entry name" value="ANL_N_sf"/>
</dbReference>
<dbReference type="Gene3D" id="3.40.50.12780">
    <property type="entry name" value="N-terminal domain of ligase-like"/>
    <property type="match status" value="1"/>
</dbReference>
<dbReference type="RefSeq" id="WP_003530843.1">
    <property type="nucleotide sequence ID" value="NZ_AGVV01000036.1"/>
</dbReference>
<dbReference type="PANTHER" id="PTHR43201:SF5">
    <property type="entry name" value="MEDIUM-CHAIN ACYL-COA LIGASE ACSF2, MITOCHONDRIAL"/>
    <property type="match status" value="1"/>
</dbReference>
<organism evidence="6 7">
    <name type="scientific">Sinorhizobium meliloti CCNWSX0020</name>
    <dbReference type="NCBI Taxonomy" id="1107881"/>
    <lineage>
        <taxon>Bacteria</taxon>
        <taxon>Pseudomonadati</taxon>
        <taxon>Pseudomonadota</taxon>
        <taxon>Alphaproteobacteria</taxon>
        <taxon>Hyphomicrobiales</taxon>
        <taxon>Rhizobiaceae</taxon>
        <taxon>Sinorhizobium/Ensifer group</taxon>
        <taxon>Sinorhizobium</taxon>
    </lineage>
</organism>